<proteinExistence type="predicted"/>
<dbReference type="AlphaFoldDB" id="A0A6M2ERK3"/>
<evidence type="ECO:0000256" key="1">
    <source>
        <dbReference type="SAM" id="Phobius"/>
    </source>
</evidence>
<organism evidence="2">
    <name type="scientific">Populus davidiana</name>
    <dbReference type="NCBI Taxonomy" id="266767"/>
    <lineage>
        <taxon>Eukaryota</taxon>
        <taxon>Viridiplantae</taxon>
        <taxon>Streptophyta</taxon>
        <taxon>Embryophyta</taxon>
        <taxon>Tracheophyta</taxon>
        <taxon>Spermatophyta</taxon>
        <taxon>Magnoliopsida</taxon>
        <taxon>eudicotyledons</taxon>
        <taxon>Gunneridae</taxon>
        <taxon>Pentapetalae</taxon>
        <taxon>rosids</taxon>
        <taxon>fabids</taxon>
        <taxon>Malpighiales</taxon>
        <taxon>Salicaceae</taxon>
        <taxon>Saliceae</taxon>
        <taxon>Populus</taxon>
    </lineage>
</organism>
<dbReference type="EMBL" id="GILB01006495">
    <property type="protein sequence ID" value="NUU86828.1"/>
    <property type="molecule type" value="Transcribed_RNA"/>
</dbReference>
<accession>A0A6M2ERK3</accession>
<evidence type="ECO:0000313" key="2">
    <source>
        <dbReference type="EMBL" id="NUU86828.1"/>
    </source>
</evidence>
<reference evidence="2" key="1">
    <citation type="submission" date="2020-03" db="EMBL/GenBank/DDBJ databases">
        <authorList>
            <person name="Zhang R."/>
        </authorList>
    </citation>
    <scope>NUCLEOTIDE SEQUENCE</scope>
</reference>
<name>A0A6M2ERK3_9ROSI</name>
<keyword evidence="1" id="KW-1133">Transmembrane helix</keyword>
<keyword evidence="1" id="KW-0812">Transmembrane</keyword>
<keyword evidence="1" id="KW-0472">Membrane</keyword>
<sequence length="100" mass="11415">MFPDCIESNRSHLILSTHHQILQQQNHSISGDFVSKWQYAPKQGAKEMPYKLKFGLSCLLETIITLSILLQALSSIYSIALPFFLFHARLRVGRAEEKSP</sequence>
<protein>
    <submittedName>
        <fullName evidence="2">Uncharacterized protein</fullName>
    </submittedName>
</protein>
<feature type="transmembrane region" description="Helical" evidence="1">
    <location>
        <begin position="63"/>
        <end position="86"/>
    </location>
</feature>